<name>A0A8H6NBA0_9PEZI</name>
<dbReference type="AlphaFoldDB" id="A0A8H6NBA0"/>
<dbReference type="EMBL" id="WIGM01000376">
    <property type="protein sequence ID" value="KAF6827192.1"/>
    <property type="molecule type" value="Genomic_DNA"/>
</dbReference>
<gene>
    <name evidence="1" type="ORF">CMUS01_09107</name>
</gene>
<proteinExistence type="predicted"/>
<organism evidence="1 2">
    <name type="scientific">Colletotrichum musicola</name>
    <dbReference type="NCBI Taxonomy" id="2175873"/>
    <lineage>
        <taxon>Eukaryota</taxon>
        <taxon>Fungi</taxon>
        <taxon>Dikarya</taxon>
        <taxon>Ascomycota</taxon>
        <taxon>Pezizomycotina</taxon>
        <taxon>Sordariomycetes</taxon>
        <taxon>Hypocreomycetidae</taxon>
        <taxon>Glomerellales</taxon>
        <taxon>Glomerellaceae</taxon>
        <taxon>Colletotrichum</taxon>
        <taxon>Colletotrichum orchidearum species complex</taxon>
    </lineage>
</organism>
<reference evidence="1" key="1">
    <citation type="journal article" date="2020" name="Phytopathology">
        <title>Genome Sequence Resources of Colletotrichum truncatum, C. plurivorum, C. musicola, and C. sojae: Four Species Pathogenic to Soybean (Glycine max).</title>
        <authorList>
            <person name="Rogerio F."/>
            <person name="Boufleur T.R."/>
            <person name="Ciampi-Guillardi M."/>
            <person name="Sukno S.A."/>
            <person name="Thon M.R."/>
            <person name="Massola Junior N.S."/>
            <person name="Baroncelli R."/>
        </authorList>
    </citation>
    <scope>NUCLEOTIDE SEQUENCE</scope>
    <source>
        <strain evidence="1">LFN0074</strain>
    </source>
</reference>
<accession>A0A8H6NBA0</accession>
<comment type="caution">
    <text evidence="1">The sequence shown here is derived from an EMBL/GenBank/DDBJ whole genome shotgun (WGS) entry which is preliminary data.</text>
</comment>
<protein>
    <submittedName>
        <fullName evidence="1">Uncharacterized protein</fullName>
    </submittedName>
</protein>
<dbReference type="Proteomes" id="UP000639643">
    <property type="component" value="Unassembled WGS sequence"/>
</dbReference>
<evidence type="ECO:0000313" key="2">
    <source>
        <dbReference type="Proteomes" id="UP000639643"/>
    </source>
</evidence>
<keyword evidence="2" id="KW-1185">Reference proteome</keyword>
<sequence>MFARTLANIKTVLEEEVKRLNVMGLKPKGLYVVGGLAACRYVREKLEDYLPALPLSSEFQVVQMANPCFNGGRNGITA</sequence>
<evidence type="ECO:0000313" key="1">
    <source>
        <dbReference type="EMBL" id="KAF6827192.1"/>
    </source>
</evidence>